<organism evidence="2 3">
    <name type="scientific">Donghicola tyrosinivorans</name>
    <dbReference type="NCBI Taxonomy" id="1652492"/>
    <lineage>
        <taxon>Bacteria</taxon>
        <taxon>Pseudomonadati</taxon>
        <taxon>Pseudomonadota</taxon>
        <taxon>Alphaproteobacteria</taxon>
        <taxon>Rhodobacterales</taxon>
        <taxon>Roseobacteraceae</taxon>
        <taxon>Donghicola</taxon>
    </lineage>
</organism>
<reference evidence="2 3" key="1">
    <citation type="submission" date="2018-03" db="EMBL/GenBank/DDBJ databases">
        <title>Genomic Encyclopedia of Archaeal and Bacterial Type Strains, Phase II (KMG-II): from individual species to whole genera.</title>
        <authorList>
            <person name="Goeker M."/>
        </authorList>
    </citation>
    <scope>NUCLEOTIDE SEQUENCE [LARGE SCALE GENOMIC DNA]</scope>
    <source>
        <strain evidence="2 3">DSM 100212</strain>
    </source>
</reference>
<dbReference type="PANTHER" id="PTHR40057">
    <property type="entry name" value="SLR1162 PROTEIN"/>
    <property type="match status" value="1"/>
</dbReference>
<accession>A0A2T0WEA3</accession>
<sequence length="99" mass="11259">MWVDRLEGLVEGEAEMRRVTGLDAWFDLPEVPTAKHAPRWKMAITLIVVVFVIVYPLQLIVTPLTAGWPHCLRTLTIAVTQVLLMTYFVMPRVTRALKG</sequence>
<feature type="transmembrane region" description="Helical" evidence="1">
    <location>
        <begin position="42"/>
        <end position="61"/>
    </location>
</feature>
<dbReference type="InterPro" id="IPR038762">
    <property type="entry name" value="ABM_predict"/>
</dbReference>
<evidence type="ECO:0000256" key="1">
    <source>
        <dbReference type="SAM" id="Phobius"/>
    </source>
</evidence>
<keyword evidence="3" id="KW-1185">Reference proteome</keyword>
<feature type="transmembrane region" description="Helical" evidence="1">
    <location>
        <begin position="67"/>
        <end position="90"/>
    </location>
</feature>
<dbReference type="Proteomes" id="UP000238392">
    <property type="component" value="Unassembled WGS sequence"/>
</dbReference>
<protein>
    <submittedName>
        <fullName evidence="2">Uncharacterized protein</fullName>
    </submittedName>
</protein>
<dbReference type="AlphaFoldDB" id="A0A2T0WEA3"/>
<keyword evidence="1" id="KW-1133">Transmembrane helix</keyword>
<dbReference type="EMBL" id="PVTQ01000018">
    <property type="protein sequence ID" value="PRY85038.1"/>
    <property type="molecule type" value="Genomic_DNA"/>
</dbReference>
<evidence type="ECO:0000313" key="3">
    <source>
        <dbReference type="Proteomes" id="UP000238392"/>
    </source>
</evidence>
<dbReference type="RefSeq" id="WP_211299080.1">
    <property type="nucleotide sequence ID" value="NZ_PVTQ01000018.1"/>
</dbReference>
<name>A0A2T0WEA3_9RHOB</name>
<comment type="caution">
    <text evidence="2">The sequence shown here is derived from an EMBL/GenBank/DDBJ whole genome shotgun (WGS) entry which is preliminary data.</text>
</comment>
<dbReference type="PANTHER" id="PTHR40057:SF1">
    <property type="entry name" value="SLR1162 PROTEIN"/>
    <property type="match status" value="1"/>
</dbReference>
<proteinExistence type="predicted"/>
<keyword evidence="1" id="KW-0472">Membrane</keyword>
<keyword evidence="1" id="KW-0812">Transmembrane</keyword>
<evidence type="ECO:0000313" key="2">
    <source>
        <dbReference type="EMBL" id="PRY85038.1"/>
    </source>
</evidence>
<gene>
    <name evidence="2" type="ORF">CLV74_1189</name>
</gene>